<dbReference type="EMBL" id="LFZN01000156">
    <property type="protein sequence ID" value="KXS97012.1"/>
    <property type="molecule type" value="Genomic_DNA"/>
</dbReference>
<dbReference type="PRINTS" id="PR00413">
    <property type="entry name" value="HADHALOGNASE"/>
</dbReference>
<dbReference type="InterPro" id="IPR006439">
    <property type="entry name" value="HAD-SF_hydro_IA"/>
</dbReference>
<dbReference type="OrthoDB" id="2363873at2759"/>
<dbReference type="SUPFAM" id="SSF56784">
    <property type="entry name" value="HAD-like"/>
    <property type="match status" value="1"/>
</dbReference>
<keyword evidence="3" id="KW-1185">Reference proteome</keyword>
<sequence length="240" mass="26981">MPKSVSFDVLGTCFDFEGAIEAIQSRLGSKLAKVNADSKSVFFGWFFAAQRDFTYTSMVGSYTPIAQVLKGTFRRACAVNDLPLSDISDEDIDAVMTEIRRLKPRSGLKECYDGLREAGWDVYGVTNGSKETSLKYYELAGIELDSDHLLSCDEIKVAKPDPKVYENAHQWLTKAGHDQAKEERWFVAAHGWDLIAARKAGFKTAFLKFEEHDPCTSVFGEFDMYAEDMKELLEKLKALP</sequence>
<evidence type="ECO:0000313" key="3">
    <source>
        <dbReference type="Proteomes" id="UP000070133"/>
    </source>
</evidence>
<name>A0A139H3M0_9PEZI</name>
<gene>
    <name evidence="2" type="ORF">AC578_1881</name>
</gene>
<dbReference type="PANTHER" id="PTHR43316">
    <property type="entry name" value="HYDROLASE, HALOACID DELAHOGENASE-RELATED"/>
    <property type="match status" value="1"/>
</dbReference>
<dbReference type="Pfam" id="PF00702">
    <property type="entry name" value="Hydrolase"/>
    <property type="match status" value="1"/>
</dbReference>
<evidence type="ECO:0000313" key="2">
    <source>
        <dbReference type="EMBL" id="KXS97012.1"/>
    </source>
</evidence>
<dbReference type="Gene3D" id="1.10.150.240">
    <property type="entry name" value="Putative phosphatase, domain 2"/>
    <property type="match status" value="1"/>
</dbReference>
<comment type="caution">
    <text evidence="2">The sequence shown here is derived from an EMBL/GenBank/DDBJ whole genome shotgun (WGS) entry which is preliminary data.</text>
</comment>
<dbReference type="GO" id="GO:0016791">
    <property type="term" value="F:phosphatase activity"/>
    <property type="evidence" value="ECO:0007669"/>
    <property type="project" value="UniProtKB-ARBA"/>
</dbReference>
<dbReference type="STRING" id="321146.A0A139H3M0"/>
<dbReference type="PANTHER" id="PTHR43316:SF4">
    <property type="entry name" value="ACID DEHALOGENASE, PUTATIVE (AFU_ORTHOLOGUE AFUA_8G05870)-RELATED"/>
    <property type="match status" value="1"/>
</dbReference>
<dbReference type="InterPro" id="IPR051540">
    <property type="entry name" value="S-2-haloacid_dehalogenase"/>
</dbReference>
<evidence type="ECO:0000256" key="1">
    <source>
        <dbReference type="ARBA" id="ARBA00022801"/>
    </source>
</evidence>
<accession>A0A139H3M0</accession>
<dbReference type="AlphaFoldDB" id="A0A139H3M0"/>
<keyword evidence="1" id="KW-0378">Hydrolase</keyword>
<dbReference type="Gene3D" id="3.40.50.1000">
    <property type="entry name" value="HAD superfamily/HAD-like"/>
    <property type="match status" value="1"/>
</dbReference>
<dbReference type="InterPro" id="IPR023198">
    <property type="entry name" value="PGP-like_dom2"/>
</dbReference>
<protein>
    <recommendedName>
        <fullName evidence="4">Haloacid dehalogenase, type II</fullName>
    </recommendedName>
</protein>
<dbReference type="Proteomes" id="UP000070133">
    <property type="component" value="Unassembled WGS sequence"/>
</dbReference>
<dbReference type="InterPro" id="IPR023214">
    <property type="entry name" value="HAD_sf"/>
</dbReference>
<reference evidence="2 3" key="1">
    <citation type="submission" date="2015-07" db="EMBL/GenBank/DDBJ databases">
        <title>Comparative genomics of the Sigatoka disease complex on banana suggests a link between parallel evolutionary changes in Pseudocercospora fijiensis and Pseudocercospora eumusae and increased virulence on the banana host.</title>
        <authorList>
            <person name="Chang T.-C."/>
            <person name="Salvucci A."/>
            <person name="Crous P.W."/>
            <person name="Stergiopoulos I."/>
        </authorList>
    </citation>
    <scope>NUCLEOTIDE SEQUENCE [LARGE SCALE GENOMIC DNA]</scope>
    <source>
        <strain evidence="2 3">CBS 114824</strain>
    </source>
</reference>
<dbReference type="InterPro" id="IPR036412">
    <property type="entry name" value="HAD-like_sf"/>
</dbReference>
<evidence type="ECO:0008006" key="4">
    <source>
        <dbReference type="Google" id="ProtNLM"/>
    </source>
</evidence>
<proteinExistence type="predicted"/>
<organism evidence="2 3">
    <name type="scientific">Pseudocercospora eumusae</name>
    <dbReference type="NCBI Taxonomy" id="321146"/>
    <lineage>
        <taxon>Eukaryota</taxon>
        <taxon>Fungi</taxon>
        <taxon>Dikarya</taxon>
        <taxon>Ascomycota</taxon>
        <taxon>Pezizomycotina</taxon>
        <taxon>Dothideomycetes</taxon>
        <taxon>Dothideomycetidae</taxon>
        <taxon>Mycosphaerellales</taxon>
        <taxon>Mycosphaerellaceae</taxon>
        <taxon>Pseudocercospora</taxon>
    </lineage>
</organism>